<protein>
    <submittedName>
        <fullName evidence="2">Uncharacterized protein</fullName>
    </submittedName>
</protein>
<feature type="region of interest" description="Disordered" evidence="1">
    <location>
        <begin position="304"/>
        <end position="327"/>
    </location>
</feature>
<organism evidence="2 3">
    <name type="scientific">Acetobacter aceti</name>
    <dbReference type="NCBI Taxonomy" id="435"/>
    <lineage>
        <taxon>Bacteria</taxon>
        <taxon>Pseudomonadati</taxon>
        <taxon>Pseudomonadota</taxon>
        <taxon>Alphaproteobacteria</taxon>
        <taxon>Acetobacterales</taxon>
        <taxon>Acetobacteraceae</taxon>
        <taxon>Acetobacter</taxon>
        <taxon>Acetobacter subgen. Acetobacter</taxon>
    </lineage>
</organism>
<feature type="region of interest" description="Disordered" evidence="1">
    <location>
        <begin position="51"/>
        <end position="88"/>
    </location>
</feature>
<gene>
    <name evidence="2" type="ORF">AAJCM20276_06430</name>
</gene>
<evidence type="ECO:0000313" key="3">
    <source>
        <dbReference type="Proteomes" id="UP000515220"/>
    </source>
</evidence>
<reference evidence="2 3" key="1">
    <citation type="submission" date="2020-07" db="EMBL/GenBank/DDBJ databases">
        <title>Complete Genome Sequence of an acetic acid bacterium, Acetobacter aceti JCM20276.</title>
        <authorList>
            <person name="Hirose Y."/>
            <person name="Mihara H."/>
        </authorList>
    </citation>
    <scope>NUCLEOTIDE SEQUENCE [LARGE SCALE GENOMIC DNA]</scope>
    <source>
        <strain evidence="2 3">JCM20276</strain>
    </source>
</reference>
<name>A0A6S6PF75_ACEAC</name>
<sequence length="327" mass="37535">MTHDNNFLGSANRLLGMKKQEFSQEYESYVAGMDTKYEPVEGGSSLVVTETAPEKPMERAVNHIPPDGGNKVRPPSEPRKSAQIPVSSGHVHADLANDTSKTTEAMSREEKTAIHAQNADRMQASQTIRKMLADQEEFHRKLLELDKQFQSRWSHIKPEPFPDEKDRNPVIIRERHEGILRPLRDKYLTEKQKWLNGSSTRKALQEFQSALKKLRYDRDDFKALDMANNEKDFSYCLSWMADFYVAGRERTRREWAEDLSVQSYVKAKKDFDDLLSYIKKTGDVTVLETAMKNPVHALQMIRRMKKPEAGSGGSRRSGPSVKISFDR</sequence>
<evidence type="ECO:0000313" key="2">
    <source>
        <dbReference type="EMBL" id="BCI66019.1"/>
    </source>
</evidence>
<dbReference type="AlphaFoldDB" id="A0A6S6PF75"/>
<dbReference type="Proteomes" id="UP000515220">
    <property type="component" value="Chromosome"/>
</dbReference>
<dbReference type="EMBL" id="AP023326">
    <property type="protein sequence ID" value="BCI66019.1"/>
    <property type="molecule type" value="Genomic_DNA"/>
</dbReference>
<feature type="compositionally biased region" description="Basic and acidic residues" evidence="1">
    <location>
        <begin position="52"/>
        <end position="61"/>
    </location>
</feature>
<accession>A0A6S6PF75</accession>
<proteinExistence type="predicted"/>
<evidence type="ECO:0000256" key="1">
    <source>
        <dbReference type="SAM" id="MobiDB-lite"/>
    </source>
</evidence>